<feature type="compositionally biased region" description="Polar residues" evidence="1">
    <location>
        <begin position="315"/>
        <end position="335"/>
    </location>
</feature>
<evidence type="ECO:0000313" key="5">
    <source>
        <dbReference type="Proteomes" id="UP000283523"/>
    </source>
</evidence>
<accession>A0A418M8H9</accession>
<dbReference type="Proteomes" id="UP000283523">
    <property type="component" value="Unassembled WGS sequence"/>
</dbReference>
<keyword evidence="2" id="KW-0472">Membrane</keyword>
<dbReference type="PANTHER" id="PTHR33371:SF4">
    <property type="entry name" value="INTERMEMBRANE PHOSPHOLIPID TRANSPORT SYSTEM BINDING PROTEIN MLAD"/>
    <property type="match status" value="1"/>
</dbReference>
<dbReference type="InterPro" id="IPR003399">
    <property type="entry name" value="Mce/MlaD"/>
</dbReference>
<sequence>MKFSQEVKVGLLAAVALLMFYFGFNFLKGSDFFSSSNRYEVVYDNIDGLAVSNPVRINGLSVGRVGRIDILQDQGNKLLVTLELNKKIRVSQGSKAVLSDDGLLGGKLIQLEIQPGTPLLNEGGRLVAVKETGLTSLIREKTLPVLNNVDSLTLQLNRVVAQFDQTGAVLNQTLRSANAAVGTLDLTIAENRAGLKETLGNVNRLSASLVETEQQLKPILAKADNIVDSLRGLQLRQTLASVNQAVGNLQQILADIDQGKGSLGKLTSDEALYRNVNNTTASLERLLTDLRQNPKRYVHFSLFGRKEKNKPSEPESVTITATQSPGAASDTSRQQ</sequence>
<evidence type="ECO:0000256" key="2">
    <source>
        <dbReference type="SAM" id="Phobius"/>
    </source>
</evidence>
<reference evidence="4 5" key="1">
    <citation type="submission" date="2018-08" db="EMBL/GenBank/DDBJ databases">
        <title>Fibrisoma montanum sp. nov., isolated from Danxia mountain soil.</title>
        <authorList>
            <person name="Huang Y."/>
        </authorList>
    </citation>
    <scope>NUCLEOTIDE SEQUENCE [LARGE SCALE GENOMIC DNA]</scope>
    <source>
        <strain evidence="4 5">HYT19</strain>
    </source>
</reference>
<dbReference type="OrthoDB" id="9769132at2"/>
<protein>
    <submittedName>
        <fullName evidence="4">MCE family protein</fullName>
    </submittedName>
</protein>
<dbReference type="RefSeq" id="WP_119668586.1">
    <property type="nucleotide sequence ID" value="NZ_QXED01000004.1"/>
</dbReference>
<name>A0A418M8H9_9BACT</name>
<evidence type="ECO:0000259" key="3">
    <source>
        <dbReference type="Pfam" id="PF02470"/>
    </source>
</evidence>
<dbReference type="InterPro" id="IPR052336">
    <property type="entry name" value="MlaD_Phospholipid_Transporter"/>
</dbReference>
<keyword evidence="2" id="KW-1133">Transmembrane helix</keyword>
<dbReference type="AlphaFoldDB" id="A0A418M8H9"/>
<keyword evidence="5" id="KW-1185">Reference proteome</keyword>
<feature type="transmembrane region" description="Helical" evidence="2">
    <location>
        <begin position="7"/>
        <end position="27"/>
    </location>
</feature>
<comment type="caution">
    <text evidence="4">The sequence shown here is derived from an EMBL/GenBank/DDBJ whole genome shotgun (WGS) entry which is preliminary data.</text>
</comment>
<evidence type="ECO:0000313" key="4">
    <source>
        <dbReference type="EMBL" id="RIV22401.1"/>
    </source>
</evidence>
<feature type="region of interest" description="Disordered" evidence="1">
    <location>
        <begin position="306"/>
        <end position="335"/>
    </location>
</feature>
<evidence type="ECO:0000256" key="1">
    <source>
        <dbReference type="SAM" id="MobiDB-lite"/>
    </source>
</evidence>
<keyword evidence="2" id="KW-0812">Transmembrane</keyword>
<feature type="domain" description="Mce/MlaD" evidence="3">
    <location>
        <begin position="36"/>
        <end position="112"/>
    </location>
</feature>
<dbReference type="Pfam" id="PF02470">
    <property type="entry name" value="MlaD"/>
    <property type="match status" value="1"/>
</dbReference>
<organism evidence="4 5">
    <name type="scientific">Fibrisoma montanum</name>
    <dbReference type="NCBI Taxonomy" id="2305895"/>
    <lineage>
        <taxon>Bacteria</taxon>
        <taxon>Pseudomonadati</taxon>
        <taxon>Bacteroidota</taxon>
        <taxon>Cytophagia</taxon>
        <taxon>Cytophagales</taxon>
        <taxon>Spirosomataceae</taxon>
        <taxon>Fibrisoma</taxon>
    </lineage>
</organism>
<dbReference type="PANTHER" id="PTHR33371">
    <property type="entry name" value="INTERMEMBRANE PHOSPHOLIPID TRANSPORT SYSTEM BINDING PROTEIN MLAD-RELATED"/>
    <property type="match status" value="1"/>
</dbReference>
<gene>
    <name evidence="4" type="ORF">DYU11_15405</name>
</gene>
<proteinExistence type="predicted"/>
<dbReference type="EMBL" id="QXED01000004">
    <property type="protein sequence ID" value="RIV22401.1"/>
    <property type="molecule type" value="Genomic_DNA"/>
</dbReference>